<name>A0A5S9BZ04_9CAUD</name>
<accession>A0A5S9BZ04</accession>
<evidence type="ECO:0000313" key="2">
    <source>
        <dbReference type="Proteomes" id="UP000422648"/>
    </source>
</evidence>
<reference evidence="1 2" key="1">
    <citation type="journal article" date="2019" name="Arch. Virol.">
        <title>A novel jumbo Tenacibaculum maritimum lytic phage with head-fiber-like appendages.</title>
        <authorList>
            <person name="Kawato Y."/>
            <person name="Istiqomah I."/>
            <person name="Gaafar A.Y."/>
            <person name="Hanaoka M."/>
            <person name="Ishimaru K."/>
            <person name="Yasuike M."/>
            <person name="Nishiki I."/>
            <person name="Nakamura Y."/>
            <person name="Fujiwara A."/>
            <person name="Nakai T."/>
        </authorList>
    </citation>
    <scope>NUCLEOTIDE SEQUENCE [LARGE SCALE GENOMIC DNA]</scope>
    <source>
        <strain evidence="1 2">PTm1</strain>
    </source>
</reference>
<sequence length="101" mass="11896">MEKIGRGKYKVIKKPSYDLTTTQLRKEAYPNYIPWKVLSEMEDLFTDFSIDYTQDVILLNDSHLSVIMNPKTKHKRFLGYSIRSVAESYARNKNKTIKFAQ</sequence>
<dbReference type="Proteomes" id="UP000422648">
    <property type="component" value="Segment"/>
</dbReference>
<dbReference type="KEGG" id="vg:55802885"/>
<dbReference type="RefSeq" id="YP_009873764.1">
    <property type="nucleotide sequence ID" value="NC_049340.1"/>
</dbReference>
<dbReference type="EMBL" id="AP019524">
    <property type="protein sequence ID" value="BBI90472.1"/>
    <property type="molecule type" value="Genomic_DNA"/>
</dbReference>
<protein>
    <submittedName>
        <fullName evidence="1">Uncharacterized protein</fullName>
    </submittedName>
</protein>
<evidence type="ECO:0000313" key="1">
    <source>
        <dbReference type="EMBL" id="BBI90472.1"/>
    </source>
</evidence>
<organism evidence="1 2">
    <name type="scientific">Tenacibaculum phage PTm1</name>
    <dbReference type="NCBI Taxonomy" id="2547425"/>
    <lineage>
        <taxon>Viruses</taxon>
        <taxon>Duplodnaviria</taxon>
        <taxon>Heunggongvirae</taxon>
        <taxon>Uroviricota</taxon>
        <taxon>Caudoviricetes</taxon>
        <taxon>Shirahamavirus</taxon>
        <taxon>Shirahamavirus PTm1</taxon>
    </lineage>
</organism>
<keyword evidence="2" id="KW-1185">Reference proteome</keyword>
<proteinExistence type="predicted"/>
<dbReference type="GeneID" id="55802885"/>